<organism evidence="4">
    <name type="scientific">Alexandrium catenella</name>
    <name type="common">Red tide dinoflagellate</name>
    <name type="synonym">Gonyaulax catenella</name>
    <dbReference type="NCBI Taxonomy" id="2925"/>
    <lineage>
        <taxon>Eukaryota</taxon>
        <taxon>Sar</taxon>
        <taxon>Alveolata</taxon>
        <taxon>Dinophyceae</taxon>
        <taxon>Gonyaulacales</taxon>
        <taxon>Pyrocystaceae</taxon>
        <taxon>Alexandrium</taxon>
    </lineage>
</organism>
<feature type="active site" description="Proton donor/acceptor" evidence="1">
    <location>
        <position position="120"/>
    </location>
</feature>
<protein>
    <recommendedName>
        <fullName evidence="5">Phosphoglycerate mutase</fullName>
    </recommendedName>
</protein>
<dbReference type="AlphaFoldDB" id="A0A7S1WI57"/>
<dbReference type="InterPro" id="IPR013078">
    <property type="entry name" value="His_Pase_superF_clade-1"/>
</dbReference>
<dbReference type="PANTHER" id="PTHR48100">
    <property type="entry name" value="BROAD-SPECIFICITY PHOSPHATASE YOR283W-RELATED"/>
    <property type="match status" value="1"/>
</dbReference>
<dbReference type="Pfam" id="PF00300">
    <property type="entry name" value="His_Phos_1"/>
    <property type="match status" value="1"/>
</dbReference>
<evidence type="ECO:0000313" key="4">
    <source>
        <dbReference type="EMBL" id="CAD9169825.1"/>
    </source>
</evidence>
<dbReference type="CDD" id="cd07067">
    <property type="entry name" value="HP_PGM_like"/>
    <property type="match status" value="1"/>
</dbReference>
<feature type="binding site" evidence="2">
    <location>
        <begin position="36"/>
        <end position="43"/>
    </location>
    <ligand>
        <name>substrate</name>
    </ligand>
</feature>
<evidence type="ECO:0000256" key="3">
    <source>
        <dbReference type="SAM" id="MobiDB-lite"/>
    </source>
</evidence>
<feature type="region of interest" description="Disordered" evidence="3">
    <location>
        <begin position="1"/>
        <end position="23"/>
    </location>
</feature>
<dbReference type="SMART" id="SM00855">
    <property type="entry name" value="PGAM"/>
    <property type="match status" value="1"/>
</dbReference>
<evidence type="ECO:0008006" key="5">
    <source>
        <dbReference type="Google" id="ProtNLM"/>
    </source>
</evidence>
<feature type="binding site" evidence="2">
    <location>
        <position position="96"/>
    </location>
    <ligand>
        <name>substrate</name>
    </ligand>
</feature>
<dbReference type="Gene3D" id="3.40.50.1240">
    <property type="entry name" value="Phosphoglycerate mutase-like"/>
    <property type="match status" value="1"/>
</dbReference>
<name>A0A7S1WI57_ALECA</name>
<sequence>MAPEASHEQLSGKQDADSGTGPTVAQTAQLTIYMCRHGTTTWNLVCGRSPDRAKRWQGAVDTELAPQGVEQARAAAQLLGDRGLRVTRIFTSDLKRAQRTAEIYAEVLGCEVVVDPRLREPSLGKFEGMTKDAIYSEYAELFKQLASLEQEERLRAAYFDGLESPLDTSRRVEALAQELSAQDWARGATVLFVTHSKVLEAVLASVFGKFYEGIHTTTCAFFQWQYQEGAHEMGEAHKIDFHDYVVEQ</sequence>
<proteinExistence type="predicted"/>
<dbReference type="InterPro" id="IPR050275">
    <property type="entry name" value="PGM_Phosphatase"/>
</dbReference>
<reference evidence="4" key="1">
    <citation type="submission" date="2021-01" db="EMBL/GenBank/DDBJ databases">
        <authorList>
            <person name="Corre E."/>
            <person name="Pelletier E."/>
            <person name="Niang G."/>
            <person name="Scheremetjew M."/>
            <person name="Finn R."/>
            <person name="Kale V."/>
            <person name="Holt S."/>
            <person name="Cochrane G."/>
            <person name="Meng A."/>
            <person name="Brown T."/>
            <person name="Cohen L."/>
        </authorList>
    </citation>
    <scope>NUCLEOTIDE SEQUENCE</scope>
    <source>
        <strain evidence="4">OF101</strain>
    </source>
</reference>
<feature type="active site" description="Tele-phosphohistidine intermediate" evidence="1">
    <location>
        <position position="37"/>
    </location>
</feature>
<dbReference type="GO" id="GO:0016791">
    <property type="term" value="F:phosphatase activity"/>
    <property type="evidence" value="ECO:0007669"/>
    <property type="project" value="TreeGrafter"/>
</dbReference>
<dbReference type="EMBL" id="HBGE01077877">
    <property type="protein sequence ID" value="CAD9169825.1"/>
    <property type="molecule type" value="Transcribed_RNA"/>
</dbReference>
<evidence type="ECO:0000256" key="2">
    <source>
        <dbReference type="PIRSR" id="PIRSR613078-2"/>
    </source>
</evidence>
<dbReference type="InterPro" id="IPR029033">
    <property type="entry name" value="His_PPase_superfam"/>
</dbReference>
<dbReference type="SUPFAM" id="SSF53254">
    <property type="entry name" value="Phosphoglycerate mutase-like"/>
    <property type="match status" value="1"/>
</dbReference>
<feature type="binding site" evidence="2">
    <location>
        <position position="131"/>
    </location>
    <ligand>
        <name>substrate</name>
    </ligand>
</feature>
<evidence type="ECO:0000256" key="1">
    <source>
        <dbReference type="PIRSR" id="PIRSR613078-1"/>
    </source>
</evidence>
<gene>
    <name evidence="4" type="ORF">ACAT0790_LOCUS46594</name>
</gene>
<accession>A0A7S1WI57</accession>